<protein>
    <submittedName>
        <fullName evidence="3">Uncharacterized protein</fullName>
    </submittedName>
</protein>
<evidence type="ECO:0000256" key="1">
    <source>
        <dbReference type="SAM" id="MobiDB-lite"/>
    </source>
</evidence>
<evidence type="ECO:0000313" key="4">
    <source>
        <dbReference type="Proteomes" id="UP000603602"/>
    </source>
</evidence>
<keyword evidence="2" id="KW-1133">Transmembrane helix</keyword>
<keyword evidence="2" id="KW-0812">Transmembrane</keyword>
<accession>A0ABR9BBQ5</accession>
<dbReference type="Proteomes" id="UP000603602">
    <property type="component" value="Unassembled WGS sequence"/>
</dbReference>
<reference evidence="4" key="1">
    <citation type="submission" date="2023-07" db="EMBL/GenBank/DDBJ databases">
        <title>Thauera sp. CAU 1555 isolated from sand of Yaerae Beach.</title>
        <authorList>
            <person name="Kim W."/>
        </authorList>
    </citation>
    <scope>NUCLEOTIDE SEQUENCE [LARGE SCALE GENOMIC DNA]</scope>
    <source>
        <strain evidence="4">CAU 1555</strain>
    </source>
</reference>
<feature type="transmembrane region" description="Helical" evidence="2">
    <location>
        <begin position="32"/>
        <end position="65"/>
    </location>
</feature>
<evidence type="ECO:0000256" key="2">
    <source>
        <dbReference type="SAM" id="Phobius"/>
    </source>
</evidence>
<name>A0ABR9BBQ5_9RHOO</name>
<keyword evidence="2" id="KW-0472">Membrane</keyword>
<sequence length="116" mass="12947">MYTDPRRPNPFDRLAGAPAQPPSLWKKIVAVVAAGGVFVLALMFSVVLFAVVLTVGLAVWGWFWWKTRDLRKQMREQRAQGGPRSPGGRPGDVPPGVVVIEGEVIREVREEQDVRR</sequence>
<evidence type="ECO:0000313" key="3">
    <source>
        <dbReference type="EMBL" id="MBD8503776.1"/>
    </source>
</evidence>
<dbReference type="EMBL" id="JACYTO010000002">
    <property type="protein sequence ID" value="MBD8503776.1"/>
    <property type="molecule type" value="Genomic_DNA"/>
</dbReference>
<comment type="caution">
    <text evidence="3">The sequence shown here is derived from an EMBL/GenBank/DDBJ whole genome shotgun (WGS) entry which is preliminary data.</text>
</comment>
<dbReference type="RefSeq" id="WP_187718582.1">
    <property type="nucleotide sequence ID" value="NZ_JACTAH010000002.1"/>
</dbReference>
<organism evidence="3 4">
    <name type="scientific">Thauera sedimentorum</name>
    <dbReference type="NCBI Taxonomy" id="2767595"/>
    <lineage>
        <taxon>Bacteria</taxon>
        <taxon>Pseudomonadati</taxon>
        <taxon>Pseudomonadota</taxon>
        <taxon>Betaproteobacteria</taxon>
        <taxon>Rhodocyclales</taxon>
        <taxon>Zoogloeaceae</taxon>
        <taxon>Thauera</taxon>
    </lineage>
</organism>
<feature type="region of interest" description="Disordered" evidence="1">
    <location>
        <begin position="74"/>
        <end position="97"/>
    </location>
</feature>
<keyword evidence="4" id="KW-1185">Reference proteome</keyword>
<gene>
    <name evidence="3" type="ORF">IFO67_12850</name>
</gene>
<proteinExistence type="predicted"/>